<dbReference type="GO" id="GO:0005759">
    <property type="term" value="C:mitochondrial matrix"/>
    <property type="evidence" value="ECO:0007669"/>
    <property type="project" value="TreeGrafter"/>
</dbReference>
<dbReference type="PANTHER" id="PTHR21052">
    <property type="entry name" value="SPERMATOGENESIS ASSOCIATED 11-RELATED"/>
    <property type="match status" value="1"/>
</dbReference>
<evidence type="ECO:0000313" key="3">
    <source>
        <dbReference type="Proteomes" id="UP000053558"/>
    </source>
</evidence>
<dbReference type="GO" id="GO:0006974">
    <property type="term" value="P:DNA damage response"/>
    <property type="evidence" value="ECO:0007669"/>
    <property type="project" value="InterPro"/>
</dbReference>
<sequence length="230" mass="26132">MSFAIRTLVNPCFKRALGSLAYTRHLPPDFTFLPGFLSLQEQRILLGVALQKLDSMENRRTRKRQKEYLAQKKKIESVETLNDVFLPDEMYTFEEGHYDGVIRNYREMHVTSWPDDIPGLPNVLERLRELYPSPRTQTHALHLSSRGIILPHVDNISASGTWILGVSLGAERIMRLEEADNSGSSYDIPLPSGSVYIQRDHIRFDYNHSILGAGPRVSIMVRDLLAGAAL</sequence>
<dbReference type="EMBL" id="JH711574">
    <property type="protein sequence ID" value="EIW85430.1"/>
    <property type="molecule type" value="Genomic_DNA"/>
</dbReference>
<name>A0A5M3N216_CONPW</name>
<dbReference type="Pfam" id="PF13532">
    <property type="entry name" value="2OG-FeII_Oxy_2"/>
    <property type="match status" value="1"/>
</dbReference>
<organism evidence="2 3">
    <name type="scientific">Coniophora puteana (strain RWD-64-598)</name>
    <name type="common">Brown rot fungus</name>
    <dbReference type="NCBI Taxonomy" id="741705"/>
    <lineage>
        <taxon>Eukaryota</taxon>
        <taxon>Fungi</taxon>
        <taxon>Dikarya</taxon>
        <taxon>Basidiomycota</taxon>
        <taxon>Agaricomycotina</taxon>
        <taxon>Agaricomycetes</taxon>
        <taxon>Agaricomycetidae</taxon>
        <taxon>Boletales</taxon>
        <taxon>Coniophorineae</taxon>
        <taxon>Coniophoraceae</taxon>
        <taxon>Coniophora</taxon>
    </lineage>
</organism>
<dbReference type="GO" id="GO:0006631">
    <property type="term" value="P:fatty acid metabolic process"/>
    <property type="evidence" value="ECO:0007669"/>
    <property type="project" value="TreeGrafter"/>
</dbReference>
<dbReference type="InterPro" id="IPR027450">
    <property type="entry name" value="AlkB-like"/>
</dbReference>
<protein>
    <recommendedName>
        <fullName evidence="1">Alpha-ketoglutarate-dependent dioxygenase AlkB-like domain-containing protein</fullName>
    </recommendedName>
</protein>
<dbReference type="PANTHER" id="PTHR21052:SF0">
    <property type="entry name" value="ALPHA-KETOGLUTARATE-DEPENDENT DIOXYGENASE ALKB HOMOLOG 7, MITOCHONDRIAL"/>
    <property type="match status" value="1"/>
</dbReference>
<dbReference type="Proteomes" id="UP000053558">
    <property type="component" value="Unassembled WGS sequence"/>
</dbReference>
<dbReference type="InterPro" id="IPR032870">
    <property type="entry name" value="ALKBH7-like"/>
</dbReference>
<comment type="caution">
    <text evidence="2">The sequence shown here is derived from an EMBL/GenBank/DDBJ whole genome shotgun (WGS) entry which is preliminary data.</text>
</comment>
<keyword evidence="3" id="KW-1185">Reference proteome</keyword>
<dbReference type="KEGG" id="cput:CONPUDRAFT_142000"/>
<dbReference type="GeneID" id="19201687"/>
<dbReference type="RefSeq" id="XP_007764923.1">
    <property type="nucleotide sequence ID" value="XM_007766733.1"/>
</dbReference>
<dbReference type="GO" id="GO:0016706">
    <property type="term" value="F:2-oxoglutarate-dependent dioxygenase activity"/>
    <property type="evidence" value="ECO:0007669"/>
    <property type="project" value="TreeGrafter"/>
</dbReference>
<evidence type="ECO:0000259" key="1">
    <source>
        <dbReference type="Pfam" id="PF13532"/>
    </source>
</evidence>
<dbReference type="OMA" id="QEGHYDG"/>
<accession>A0A5M3N216</accession>
<feature type="domain" description="Alpha-ketoglutarate-dependent dioxygenase AlkB-like" evidence="1">
    <location>
        <begin position="30"/>
        <end position="211"/>
    </location>
</feature>
<dbReference type="Gene3D" id="2.60.120.590">
    <property type="entry name" value="Alpha-ketoglutarate-dependent dioxygenase AlkB-like"/>
    <property type="match status" value="1"/>
</dbReference>
<dbReference type="AlphaFoldDB" id="A0A5M3N216"/>
<reference evidence="3" key="1">
    <citation type="journal article" date="2012" name="Science">
        <title>The Paleozoic origin of enzymatic lignin decomposition reconstructed from 31 fungal genomes.</title>
        <authorList>
            <person name="Floudas D."/>
            <person name="Binder M."/>
            <person name="Riley R."/>
            <person name="Barry K."/>
            <person name="Blanchette R.A."/>
            <person name="Henrissat B."/>
            <person name="Martinez A.T."/>
            <person name="Otillar R."/>
            <person name="Spatafora J.W."/>
            <person name="Yadav J.S."/>
            <person name="Aerts A."/>
            <person name="Benoit I."/>
            <person name="Boyd A."/>
            <person name="Carlson A."/>
            <person name="Copeland A."/>
            <person name="Coutinho P.M."/>
            <person name="de Vries R.P."/>
            <person name="Ferreira P."/>
            <person name="Findley K."/>
            <person name="Foster B."/>
            <person name="Gaskell J."/>
            <person name="Glotzer D."/>
            <person name="Gorecki P."/>
            <person name="Heitman J."/>
            <person name="Hesse C."/>
            <person name="Hori C."/>
            <person name="Igarashi K."/>
            <person name="Jurgens J.A."/>
            <person name="Kallen N."/>
            <person name="Kersten P."/>
            <person name="Kohler A."/>
            <person name="Kuees U."/>
            <person name="Kumar T.K.A."/>
            <person name="Kuo A."/>
            <person name="LaButti K."/>
            <person name="Larrondo L.F."/>
            <person name="Lindquist E."/>
            <person name="Ling A."/>
            <person name="Lombard V."/>
            <person name="Lucas S."/>
            <person name="Lundell T."/>
            <person name="Martin R."/>
            <person name="McLaughlin D.J."/>
            <person name="Morgenstern I."/>
            <person name="Morin E."/>
            <person name="Murat C."/>
            <person name="Nagy L.G."/>
            <person name="Nolan M."/>
            <person name="Ohm R.A."/>
            <person name="Patyshakuliyeva A."/>
            <person name="Rokas A."/>
            <person name="Ruiz-Duenas F.J."/>
            <person name="Sabat G."/>
            <person name="Salamov A."/>
            <person name="Samejima M."/>
            <person name="Schmutz J."/>
            <person name="Slot J.C."/>
            <person name="St John F."/>
            <person name="Stenlid J."/>
            <person name="Sun H."/>
            <person name="Sun S."/>
            <person name="Syed K."/>
            <person name="Tsang A."/>
            <person name="Wiebenga A."/>
            <person name="Young D."/>
            <person name="Pisabarro A."/>
            <person name="Eastwood D.C."/>
            <person name="Martin F."/>
            <person name="Cullen D."/>
            <person name="Grigoriev I.V."/>
            <person name="Hibbett D.S."/>
        </authorList>
    </citation>
    <scope>NUCLEOTIDE SEQUENCE [LARGE SCALE GENOMIC DNA]</scope>
    <source>
        <strain evidence="3">RWD-64-598 SS2</strain>
    </source>
</reference>
<dbReference type="InterPro" id="IPR037151">
    <property type="entry name" value="AlkB-like_sf"/>
</dbReference>
<dbReference type="OrthoDB" id="28127at2759"/>
<gene>
    <name evidence="2" type="ORF">CONPUDRAFT_142000</name>
</gene>
<dbReference type="SUPFAM" id="SSF51197">
    <property type="entry name" value="Clavaminate synthase-like"/>
    <property type="match status" value="1"/>
</dbReference>
<proteinExistence type="predicted"/>
<evidence type="ECO:0000313" key="2">
    <source>
        <dbReference type="EMBL" id="EIW85430.1"/>
    </source>
</evidence>